<reference evidence="5 6" key="1">
    <citation type="submission" date="2018-09" db="EMBL/GenBank/DDBJ databases">
        <title>The draft genome of Acinetobacter spp. strains.</title>
        <authorList>
            <person name="Qin J."/>
            <person name="Feng Y."/>
            <person name="Zong Z."/>
        </authorList>
    </citation>
    <scope>NUCLEOTIDE SEQUENCE [LARGE SCALE GENOMIC DNA]</scope>
    <source>
        <strain evidence="5 6">WCHAc060115</strain>
    </source>
</reference>
<comment type="similarity">
    <text evidence="1">Belongs to the methyltransferase superfamily.</text>
</comment>
<protein>
    <submittedName>
        <fullName evidence="5">Class I SAM-dependent methyltransferase</fullName>
    </submittedName>
</protein>
<keyword evidence="6" id="KW-1185">Reference proteome</keyword>
<accession>A0A3A8F033</accession>
<dbReference type="InterPro" id="IPR013216">
    <property type="entry name" value="Methyltransf_11"/>
</dbReference>
<dbReference type="GO" id="GO:0008757">
    <property type="term" value="F:S-adenosylmethionine-dependent methyltransferase activity"/>
    <property type="evidence" value="ECO:0007669"/>
    <property type="project" value="InterPro"/>
</dbReference>
<dbReference type="OrthoDB" id="9797252at2"/>
<evidence type="ECO:0000313" key="5">
    <source>
        <dbReference type="EMBL" id="RKG40482.1"/>
    </source>
</evidence>
<dbReference type="Gene3D" id="3.40.50.150">
    <property type="entry name" value="Vaccinia Virus protein VP39"/>
    <property type="match status" value="1"/>
</dbReference>
<dbReference type="PANTHER" id="PTHR44942:SF4">
    <property type="entry name" value="METHYLTRANSFERASE TYPE 11 DOMAIN-CONTAINING PROTEIN"/>
    <property type="match status" value="1"/>
</dbReference>
<dbReference type="PANTHER" id="PTHR44942">
    <property type="entry name" value="METHYLTRANSF_11 DOMAIN-CONTAINING PROTEIN"/>
    <property type="match status" value="1"/>
</dbReference>
<sequence>MKDLFSTASQLYQQARPSYPQDVIQEILKYVPEHHFVWDCGAGSGQFTQLLAPYFDHVVATDISEQQLQHAPYFENVSYQVQPSEKTSFPAQGFDLITVAQAIHWFDFESFYREVNRTLKPNGILAVIGYGLIHVEHHFINQKIQQLYFDTLKGYWDAERRYIDEQYQTIPFPFDEIMMPELKMQYQWSSAQLLKYLSTWSAVKHYIDQNKINPLHDLAEVLSAEQALLTIEFPIFLRVGKIKKYKKKSFMKKIGL</sequence>
<dbReference type="AlphaFoldDB" id="A0A3A8F033"/>
<dbReference type="InterPro" id="IPR029063">
    <property type="entry name" value="SAM-dependent_MTases_sf"/>
</dbReference>
<feature type="domain" description="Methyltransferase type 11" evidence="4">
    <location>
        <begin position="39"/>
        <end position="126"/>
    </location>
</feature>
<evidence type="ECO:0000256" key="3">
    <source>
        <dbReference type="ARBA" id="ARBA00022679"/>
    </source>
</evidence>
<keyword evidence="2 5" id="KW-0489">Methyltransferase</keyword>
<evidence type="ECO:0000259" key="4">
    <source>
        <dbReference type="Pfam" id="PF08241"/>
    </source>
</evidence>
<name>A0A3A8F033_9GAMM</name>
<evidence type="ECO:0000313" key="6">
    <source>
        <dbReference type="Proteomes" id="UP000280405"/>
    </source>
</evidence>
<organism evidence="5 6">
    <name type="scientific">Acinetobacter rongchengensis</name>
    <dbReference type="NCBI Taxonomy" id="2419601"/>
    <lineage>
        <taxon>Bacteria</taxon>
        <taxon>Pseudomonadati</taxon>
        <taxon>Pseudomonadota</taxon>
        <taxon>Gammaproteobacteria</taxon>
        <taxon>Moraxellales</taxon>
        <taxon>Moraxellaceae</taxon>
        <taxon>Acinetobacter</taxon>
    </lineage>
</organism>
<comment type="caution">
    <text evidence="5">The sequence shown here is derived from an EMBL/GenBank/DDBJ whole genome shotgun (WGS) entry which is preliminary data.</text>
</comment>
<dbReference type="CDD" id="cd02440">
    <property type="entry name" value="AdoMet_MTases"/>
    <property type="match status" value="1"/>
</dbReference>
<dbReference type="InterPro" id="IPR051052">
    <property type="entry name" value="Diverse_substrate_MTase"/>
</dbReference>
<dbReference type="EMBL" id="RAXT01000002">
    <property type="protein sequence ID" value="RKG40482.1"/>
    <property type="molecule type" value="Genomic_DNA"/>
</dbReference>
<proteinExistence type="inferred from homology"/>
<gene>
    <name evidence="5" type="ORF">D7V20_02245</name>
</gene>
<dbReference type="GO" id="GO:0032259">
    <property type="term" value="P:methylation"/>
    <property type="evidence" value="ECO:0007669"/>
    <property type="project" value="UniProtKB-KW"/>
</dbReference>
<dbReference type="Proteomes" id="UP000280405">
    <property type="component" value="Unassembled WGS sequence"/>
</dbReference>
<dbReference type="Pfam" id="PF08241">
    <property type="entry name" value="Methyltransf_11"/>
    <property type="match status" value="1"/>
</dbReference>
<dbReference type="SUPFAM" id="SSF53335">
    <property type="entry name" value="S-adenosyl-L-methionine-dependent methyltransferases"/>
    <property type="match status" value="1"/>
</dbReference>
<dbReference type="RefSeq" id="WP_120382717.1">
    <property type="nucleotide sequence ID" value="NZ_RAXT01000002.1"/>
</dbReference>
<evidence type="ECO:0000256" key="1">
    <source>
        <dbReference type="ARBA" id="ARBA00008361"/>
    </source>
</evidence>
<keyword evidence="3 5" id="KW-0808">Transferase</keyword>
<evidence type="ECO:0000256" key="2">
    <source>
        <dbReference type="ARBA" id="ARBA00022603"/>
    </source>
</evidence>